<accession>A0A2P5FT20</accession>
<feature type="non-terminal residue" evidence="1">
    <location>
        <position position="110"/>
    </location>
</feature>
<evidence type="ECO:0000313" key="1">
    <source>
        <dbReference type="EMBL" id="POO00919.1"/>
    </source>
</evidence>
<dbReference type="InParanoid" id="A0A2P5FT20"/>
<protein>
    <submittedName>
        <fullName evidence="1">Uncharacterized protein</fullName>
    </submittedName>
</protein>
<reference evidence="2" key="1">
    <citation type="submission" date="2016-06" db="EMBL/GenBank/DDBJ databases">
        <title>Parallel loss of symbiosis genes in relatives of nitrogen-fixing non-legume Parasponia.</title>
        <authorList>
            <person name="Van Velzen R."/>
            <person name="Holmer R."/>
            <person name="Bu F."/>
            <person name="Rutten L."/>
            <person name="Van Zeijl A."/>
            <person name="Liu W."/>
            <person name="Santuari L."/>
            <person name="Cao Q."/>
            <person name="Sharma T."/>
            <person name="Shen D."/>
            <person name="Roswanjaya Y."/>
            <person name="Wardhani T."/>
            <person name="Kalhor M.S."/>
            <person name="Jansen J."/>
            <person name="Van den Hoogen J."/>
            <person name="Gungor B."/>
            <person name="Hartog M."/>
            <person name="Hontelez J."/>
            <person name="Verver J."/>
            <person name="Yang W.-C."/>
            <person name="Schijlen E."/>
            <person name="Repin R."/>
            <person name="Schilthuizen M."/>
            <person name="Schranz E."/>
            <person name="Heidstra R."/>
            <person name="Miyata K."/>
            <person name="Fedorova E."/>
            <person name="Kohlen W."/>
            <person name="Bisseling T."/>
            <person name="Smit S."/>
            <person name="Geurts R."/>
        </authorList>
    </citation>
    <scope>NUCLEOTIDE SEQUENCE [LARGE SCALE GENOMIC DNA]</scope>
    <source>
        <strain evidence="2">cv. RG33-2</strain>
    </source>
</reference>
<dbReference type="Proteomes" id="UP000237000">
    <property type="component" value="Unassembled WGS sequence"/>
</dbReference>
<dbReference type="AlphaFoldDB" id="A0A2P5FT20"/>
<comment type="caution">
    <text evidence="1">The sequence shown here is derived from an EMBL/GenBank/DDBJ whole genome shotgun (WGS) entry which is preliminary data.</text>
</comment>
<keyword evidence="2" id="KW-1185">Reference proteome</keyword>
<sequence length="110" mass="12759">MGSIFDRTFRNSIFCYSDTGSVTHIFLLCPGVKVIWFASKWNLRVEGVSVAHGLELIYWIFDPPHIPIIEKELCQEFQRFASVLIDKIWQARNASIHEGMHFNPYQTLNA</sequence>
<dbReference type="EMBL" id="JXTC01000010">
    <property type="protein sequence ID" value="POO00919.1"/>
    <property type="molecule type" value="Genomic_DNA"/>
</dbReference>
<evidence type="ECO:0000313" key="2">
    <source>
        <dbReference type="Proteomes" id="UP000237000"/>
    </source>
</evidence>
<organism evidence="1 2">
    <name type="scientific">Trema orientale</name>
    <name type="common">Charcoal tree</name>
    <name type="synonym">Celtis orientalis</name>
    <dbReference type="NCBI Taxonomy" id="63057"/>
    <lineage>
        <taxon>Eukaryota</taxon>
        <taxon>Viridiplantae</taxon>
        <taxon>Streptophyta</taxon>
        <taxon>Embryophyta</taxon>
        <taxon>Tracheophyta</taxon>
        <taxon>Spermatophyta</taxon>
        <taxon>Magnoliopsida</taxon>
        <taxon>eudicotyledons</taxon>
        <taxon>Gunneridae</taxon>
        <taxon>Pentapetalae</taxon>
        <taxon>rosids</taxon>
        <taxon>fabids</taxon>
        <taxon>Rosales</taxon>
        <taxon>Cannabaceae</taxon>
        <taxon>Trema</taxon>
    </lineage>
</organism>
<gene>
    <name evidence="1" type="ORF">TorRG33x02_031020</name>
</gene>
<proteinExistence type="predicted"/>
<name>A0A2P5FT20_TREOI</name>
<dbReference type="OrthoDB" id="1166575at2759"/>